<dbReference type="EMBL" id="JANKHH010000004">
    <property type="protein sequence ID" value="MCR2833604.1"/>
    <property type="molecule type" value="Genomic_DNA"/>
</dbReference>
<keyword evidence="2" id="KW-1185">Reference proteome</keyword>
<gene>
    <name evidence="1" type="ORF">NSO95_06575</name>
</gene>
<comment type="caution">
    <text evidence="1">The sequence shown here is derived from an EMBL/GenBank/DDBJ whole genome shotgun (WGS) entry which is preliminary data.</text>
</comment>
<dbReference type="Proteomes" id="UP001206067">
    <property type="component" value="Unassembled WGS sequence"/>
</dbReference>
<name>A0ABT1XPK5_9SPHN</name>
<proteinExistence type="predicted"/>
<accession>A0ABT1XPK5</accession>
<evidence type="ECO:0000313" key="2">
    <source>
        <dbReference type="Proteomes" id="UP001206067"/>
    </source>
</evidence>
<reference evidence="1 2" key="1">
    <citation type="submission" date="2022-08" db="EMBL/GenBank/DDBJ databases">
        <title>Polyphasic taxonomy analysis of Qipengyuania sp.RS5-5.</title>
        <authorList>
            <person name="Xamxidin M."/>
            <person name="Wu M."/>
        </authorList>
    </citation>
    <scope>NUCLEOTIDE SEQUENCE [LARGE SCALE GENOMIC DNA]</scope>
    <source>
        <strain evidence="1 2">RS5-5</strain>
    </source>
</reference>
<organism evidence="1 2">
    <name type="scientific">Parerythrobacter lacustris</name>
    <dbReference type="NCBI Taxonomy" id="2969984"/>
    <lineage>
        <taxon>Bacteria</taxon>
        <taxon>Pseudomonadati</taxon>
        <taxon>Pseudomonadota</taxon>
        <taxon>Alphaproteobacteria</taxon>
        <taxon>Sphingomonadales</taxon>
        <taxon>Erythrobacteraceae</taxon>
        <taxon>Parerythrobacter</taxon>
    </lineage>
</organism>
<evidence type="ECO:0000313" key="1">
    <source>
        <dbReference type="EMBL" id="MCR2833604.1"/>
    </source>
</evidence>
<sequence length="74" mass="8202">MLGDTEPARGKIREKAIEIQSDAPNVLWNTLTVIWSRSMIQFVSVDVALKQFMEDEMEATKIFRADPGPGGAHG</sequence>
<protein>
    <submittedName>
        <fullName evidence="1">Uncharacterized protein</fullName>
    </submittedName>
</protein>
<dbReference type="RefSeq" id="WP_257595385.1">
    <property type="nucleotide sequence ID" value="NZ_JANKHH010000004.1"/>
</dbReference>